<evidence type="ECO:0000256" key="2">
    <source>
        <dbReference type="ARBA" id="ARBA00022898"/>
    </source>
</evidence>
<dbReference type="AlphaFoldDB" id="A0A3B0R998"/>
<dbReference type="Gene3D" id="3.90.1150.10">
    <property type="entry name" value="Aspartate Aminotransferase, domain 1"/>
    <property type="match status" value="1"/>
</dbReference>
<dbReference type="InterPro" id="IPR000192">
    <property type="entry name" value="Aminotrans_V_dom"/>
</dbReference>
<name>A0A3B0R998_9ZZZZ</name>
<comment type="cofactor">
    <cofactor evidence="1">
        <name>pyridoxal 5'-phosphate</name>
        <dbReference type="ChEBI" id="CHEBI:597326"/>
    </cofactor>
</comment>
<feature type="domain" description="Aminotransferase class V" evidence="3">
    <location>
        <begin position="23"/>
        <end position="383"/>
    </location>
</feature>
<dbReference type="PROSITE" id="PS00595">
    <property type="entry name" value="AA_TRANSFER_CLASS_5"/>
    <property type="match status" value="1"/>
</dbReference>
<organism evidence="4">
    <name type="scientific">hydrothermal vent metagenome</name>
    <dbReference type="NCBI Taxonomy" id="652676"/>
    <lineage>
        <taxon>unclassified sequences</taxon>
        <taxon>metagenomes</taxon>
        <taxon>ecological metagenomes</taxon>
    </lineage>
</organism>
<evidence type="ECO:0000259" key="3">
    <source>
        <dbReference type="Pfam" id="PF00266"/>
    </source>
</evidence>
<dbReference type="PANTHER" id="PTHR43586">
    <property type="entry name" value="CYSTEINE DESULFURASE"/>
    <property type="match status" value="1"/>
</dbReference>
<dbReference type="Gene3D" id="3.40.640.10">
    <property type="entry name" value="Type I PLP-dependent aspartate aminotransferase-like (Major domain)"/>
    <property type="match status" value="1"/>
</dbReference>
<dbReference type="SUPFAM" id="SSF53383">
    <property type="entry name" value="PLP-dependent transferases"/>
    <property type="match status" value="1"/>
</dbReference>
<dbReference type="InterPro" id="IPR015421">
    <property type="entry name" value="PyrdxlP-dep_Trfase_major"/>
</dbReference>
<dbReference type="InterPro" id="IPR020578">
    <property type="entry name" value="Aminotrans_V_PyrdxlP_BS"/>
</dbReference>
<reference evidence="4" key="1">
    <citation type="submission" date="2018-06" db="EMBL/GenBank/DDBJ databases">
        <authorList>
            <person name="Zhirakovskaya E."/>
        </authorList>
    </citation>
    <scope>NUCLEOTIDE SEQUENCE</scope>
</reference>
<gene>
    <name evidence="4" type="ORF">MNBD_ALPHA08-1922</name>
</gene>
<dbReference type="GO" id="GO:0008483">
    <property type="term" value="F:transaminase activity"/>
    <property type="evidence" value="ECO:0007669"/>
    <property type="project" value="UniProtKB-KW"/>
</dbReference>
<dbReference type="InterPro" id="IPR015422">
    <property type="entry name" value="PyrdxlP-dep_Trfase_small"/>
</dbReference>
<keyword evidence="4" id="KW-0032">Aminotransferase</keyword>
<accession>A0A3B0R998</accession>
<keyword evidence="2" id="KW-0663">Pyridoxal phosphate</keyword>
<proteinExistence type="predicted"/>
<dbReference type="PANTHER" id="PTHR43586:SF24">
    <property type="entry name" value="BLR4730 PROTEIN"/>
    <property type="match status" value="1"/>
</dbReference>
<sequence length="394" mass="42697">MTFDLKNIRAETPGVQSVNHLLACGSALMPQPVLDAMVDHLTLEARIGGYEAHAHRHVQLDLVYDQVAGLIGAKRNEIALVENATVGWCQAFYALPMKAGDRILTCEAEYAANYVAFLQRARRDGVEIVVVPSNENGALDVLALENLIDERTVLIAMTWVPTNGGLVNPAAQVGKIANRAGVPFLLDACQAVGQMPVNVGELGCDFLSATGRKFLRGPRGTGFLYVRESLIETLEPVVIDHFAAPWVSSDKYELRPDARRFENWENAYALRAGLGAAIAYAQKVGVENIQAASWGLAARLRQQLSELDGAQVLDIGDEQCAIVSFSLAGVDPDTVVAALKAKGICIGTSTRDSTLLDSQRRTLPTILRAAPHYYNTEQELDDLVEGLAEMVRTS</sequence>
<dbReference type="Pfam" id="PF00266">
    <property type="entry name" value="Aminotran_5"/>
    <property type="match status" value="1"/>
</dbReference>
<evidence type="ECO:0000256" key="1">
    <source>
        <dbReference type="ARBA" id="ARBA00001933"/>
    </source>
</evidence>
<dbReference type="InterPro" id="IPR015424">
    <property type="entry name" value="PyrdxlP-dep_Trfase"/>
</dbReference>
<dbReference type="EMBL" id="UOEC01000068">
    <property type="protein sequence ID" value="VAV89794.1"/>
    <property type="molecule type" value="Genomic_DNA"/>
</dbReference>
<evidence type="ECO:0000313" key="4">
    <source>
        <dbReference type="EMBL" id="VAV89794.1"/>
    </source>
</evidence>
<protein>
    <submittedName>
        <fullName evidence="4">Probable class-V aminotransferase</fullName>
    </submittedName>
</protein>
<keyword evidence="4" id="KW-0808">Transferase</keyword>